<dbReference type="PANTHER" id="PTHR28141">
    <property type="entry name" value="2',3'-CYCLIC-NUCLEOTIDE 3'-PHOSPHODIESTERASE"/>
    <property type="match status" value="1"/>
</dbReference>
<dbReference type="Pfam" id="PF07823">
    <property type="entry name" value="CPDase"/>
    <property type="match status" value="1"/>
</dbReference>
<gene>
    <name evidence="2" type="ORF">K435DRAFT_766755</name>
</gene>
<evidence type="ECO:0000313" key="3">
    <source>
        <dbReference type="Proteomes" id="UP000297245"/>
    </source>
</evidence>
<evidence type="ECO:0000313" key="2">
    <source>
        <dbReference type="EMBL" id="THU82248.1"/>
    </source>
</evidence>
<dbReference type="GO" id="GO:0009187">
    <property type="term" value="P:cyclic nucleotide metabolic process"/>
    <property type="evidence" value="ECO:0007669"/>
    <property type="project" value="TreeGrafter"/>
</dbReference>
<dbReference type="InterPro" id="IPR012386">
    <property type="entry name" value="Cyclic-nucl_3Pdiesterase"/>
</dbReference>
<evidence type="ECO:0000256" key="1">
    <source>
        <dbReference type="SAM" id="MobiDB-lite"/>
    </source>
</evidence>
<feature type="compositionally biased region" description="Basic and acidic residues" evidence="1">
    <location>
        <begin position="313"/>
        <end position="326"/>
    </location>
</feature>
<name>A0A4S8L2N9_DENBC</name>
<dbReference type="GO" id="GO:0004113">
    <property type="term" value="F:2',3'-cyclic-nucleotide 3'-phosphodiesterase activity"/>
    <property type="evidence" value="ECO:0007669"/>
    <property type="project" value="TreeGrafter"/>
</dbReference>
<dbReference type="Proteomes" id="UP000297245">
    <property type="component" value="Unassembled WGS sequence"/>
</dbReference>
<dbReference type="PANTHER" id="PTHR28141:SF1">
    <property type="entry name" value="2',3'-CYCLIC-NUCLEOTIDE 3'-PHOSPHODIESTERASE"/>
    <property type="match status" value="1"/>
</dbReference>
<feature type="region of interest" description="Disordered" evidence="1">
    <location>
        <begin position="210"/>
        <end position="338"/>
    </location>
</feature>
<dbReference type="SUPFAM" id="SSF55144">
    <property type="entry name" value="LigT-like"/>
    <property type="match status" value="1"/>
</dbReference>
<proteinExistence type="predicted"/>
<dbReference type="Gene3D" id="3.90.1140.10">
    <property type="entry name" value="Cyclic phosphodiesterase"/>
    <property type="match status" value="1"/>
</dbReference>
<evidence type="ECO:0008006" key="4">
    <source>
        <dbReference type="Google" id="ProtNLM"/>
    </source>
</evidence>
<dbReference type="OrthoDB" id="514292at2759"/>
<feature type="compositionally biased region" description="Polar residues" evidence="1">
    <location>
        <begin position="257"/>
        <end position="275"/>
    </location>
</feature>
<dbReference type="AlphaFoldDB" id="A0A4S8L2N9"/>
<dbReference type="InterPro" id="IPR009097">
    <property type="entry name" value="Cyclic_Pdiesterase"/>
</dbReference>
<organism evidence="2 3">
    <name type="scientific">Dendrothele bispora (strain CBS 962.96)</name>
    <dbReference type="NCBI Taxonomy" id="1314807"/>
    <lineage>
        <taxon>Eukaryota</taxon>
        <taxon>Fungi</taxon>
        <taxon>Dikarya</taxon>
        <taxon>Basidiomycota</taxon>
        <taxon>Agaricomycotina</taxon>
        <taxon>Agaricomycetes</taxon>
        <taxon>Agaricomycetidae</taxon>
        <taxon>Agaricales</taxon>
        <taxon>Agaricales incertae sedis</taxon>
        <taxon>Dendrothele</taxon>
    </lineage>
</organism>
<dbReference type="EMBL" id="ML179746">
    <property type="protein sequence ID" value="THU82248.1"/>
    <property type="molecule type" value="Genomic_DNA"/>
</dbReference>
<feature type="compositionally biased region" description="Basic and acidic residues" evidence="1">
    <location>
        <begin position="210"/>
        <end position="227"/>
    </location>
</feature>
<reference evidence="2 3" key="1">
    <citation type="journal article" date="2019" name="Nat. Ecol. Evol.">
        <title>Megaphylogeny resolves global patterns of mushroom evolution.</title>
        <authorList>
            <person name="Varga T."/>
            <person name="Krizsan K."/>
            <person name="Foldi C."/>
            <person name="Dima B."/>
            <person name="Sanchez-Garcia M."/>
            <person name="Sanchez-Ramirez S."/>
            <person name="Szollosi G.J."/>
            <person name="Szarkandi J.G."/>
            <person name="Papp V."/>
            <person name="Albert L."/>
            <person name="Andreopoulos W."/>
            <person name="Angelini C."/>
            <person name="Antonin V."/>
            <person name="Barry K.W."/>
            <person name="Bougher N.L."/>
            <person name="Buchanan P."/>
            <person name="Buyck B."/>
            <person name="Bense V."/>
            <person name="Catcheside P."/>
            <person name="Chovatia M."/>
            <person name="Cooper J."/>
            <person name="Damon W."/>
            <person name="Desjardin D."/>
            <person name="Finy P."/>
            <person name="Geml J."/>
            <person name="Haridas S."/>
            <person name="Hughes K."/>
            <person name="Justo A."/>
            <person name="Karasinski D."/>
            <person name="Kautmanova I."/>
            <person name="Kiss B."/>
            <person name="Kocsube S."/>
            <person name="Kotiranta H."/>
            <person name="LaButti K.M."/>
            <person name="Lechner B.E."/>
            <person name="Liimatainen K."/>
            <person name="Lipzen A."/>
            <person name="Lukacs Z."/>
            <person name="Mihaltcheva S."/>
            <person name="Morgado L.N."/>
            <person name="Niskanen T."/>
            <person name="Noordeloos M.E."/>
            <person name="Ohm R.A."/>
            <person name="Ortiz-Santana B."/>
            <person name="Ovrebo C."/>
            <person name="Racz N."/>
            <person name="Riley R."/>
            <person name="Savchenko A."/>
            <person name="Shiryaev A."/>
            <person name="Soop K."/>
            <person name="Spirin V."/>
            <person name="Szebenyi C."/>
            <person name="Tomsovsky M."/>
            <person name="Tulloss R.E."/>
            <person name="Uehling J."/>
            <person name="Grigoriev I.V."/>
            <person name="Vagvolgyi C."/>
            <person name="Papp T."/>
            <person name="Martin F.M."/>
            <person name="Miettinen O."/>
            <person name="Hibbett D.S."/>
            <person name="Nagy L.G."/>
        </authorList>
    </citation>
    <scope>NUCLEOTIDE SEQUENCE [LARGE SCALE GENOMIC DNA]</scope>
    <source>
        <strain evidence="2 3">CBS 962.96</strain>
    </source>
</reference>
<keyword evidence="3" id="KW-1185">Reference proteome</keyword>
<feature type="compositionally biased region" description="Polar residues" evidence="1">
    <location>
        <begin position="302"/>
        <end position="312"/>
    </location>
</feature>
<accession>A0A4S8L2N9</accession>
<sequence length="338" mass="38272">MGYALWLVPAEQDLQALQLLMNFRPKHCNVTQGSRSYPKFAPHITLATFDLSNSSDKPPLLSRIVPQNTVATPVFFESLRVGNTYWGTMSIDVTKSQPLDALHQKIKQQIQKHGIQPQSKRFPHMALFYVEEAEERLRLREALSKTQRIVKLKDNKVGLYPDPNPFVEPMSGFNAAAIWMVDCRSRFAWEWKVLEKYQLQPFDHVQSTMEERKGHLTDKVKVTDHPRGQQSDVPPSIKHRTARHGESRHISVPPPGKTSTQTKRGSTHTRVQPPSSAVGHYSSVPLARPPSTSPEDHRSTKRSVLQNMSTTQKARDSRKNKDKKEGQFNPSSPGCVAS</sequence>
<protein>
    <recommendedName>
        <fullName evidence="4">LigT-like protein</fullName>
    </recommendedName>
</protein>